<organism evidence="7 8">
    <name type="scientific">Marasmius oreades</name>
    <name type="common">fairy-ring Marasmius</name>
    <dbReference type="NCBI Taxonomy" id="181124"/>
    <lineage>
        <taxon>Eukaryota</taxon>
        <taxon>Fungi</taxon>
        <taxon>Dikarya</taxon>
        <taxon>Basidiomycota</taxon>
        <taxon>Agaricomycotina</taxon>
        <taxon>Agaricomycetes</taxon>
        <taxon>Agaricomycetidae</taxon>
        <taxon>Agaricales</taxon>
        <taxon>Marasmiineae</taxon>
        <taxon>Marasmiaceae</taxon>
        <taxon>Marasmius</taxon>
    </lineage>
</organism>
<dbReference type="PROSITE" id="PS50103">
    <property type="entry name" value="ZF_C3H1"/>
    <property type="match status" value="2"/>
</dbReference>
<dbReference type="EMBL" id="CM032182">
    <property type="protein sequence ID" value="KAG7096528.1"/>
    <property type="molecule type" value="Genomic_DNA"/>
</dbReference>
<feature type="region of interest" description="Disordered" evidence="5">
    <location>
        <begin position="26"/>
        <end position="65"/>
    </location>
</feature>
<keyword evidence="8" id="KW-1185">Reference proteome</keyword>
<dbReference type="GO" id="GO:0004386">
    <property type="term" value="F:helicase activity"/>
    <property type="evidence" value="ECO:0007669"/>
    <property type="project" value="InterPro"/>
</dbReference>
<dbReference type="InterPro" id="IPR036855">
    <property type="entry name" value="Znf_CCCH_sf"/>
</dbReference>
<gene>
    <name evidence="7" type="ORF">E1B28_003957</name>
</gene>
<evidence type="ECO:0000256" key="4">
    <source>
        <dbReference type="PROSITE-ProRule" id="PRU00723"/>
    </source>
</evidence>
<dbReference type="InterPro" id="IPR045055">
    <property type="entry name" value="DNA2/NAM7-like"/>
</dbReference>
<dbReference type="PANTHER" id="PTHR10887:SF445">
    <property type="entry name" value="NFX1-TYPE ZINC FINGER-CONTAINING PROTEIN 1"/>
    <property type="match status" value="1"/>
</dbReference>
<dbReference type="Gene3D" id="4.10.1000.10">
    <property type="entry name" value="Zinc finger, CCCH-type"/>
    <property type="match status" value="1"/>
</dbReference>
<feature type="compositionally biased region" description="Basic and acidic residues" evidence="5">
    <location>
        <begin position="986"/>
        <end position="996"/>
    </location>
</feature>
<dbReference type="GO" id="GO:0008270">
    <property type="term" value="F:zinc ion binding"/>
    <property type="evidence" value="ECO:0007669"/>
    <property type="project" value="UniProtKB-KW"/>
</dbReference>
<dbReference type="OrthoDB" id="2423195at2759"/>
<feature type="domain" description="C3H1-type" evidence="6">
    <location>
        <begin position="65"/>
        <end position="93"/>
    </location>
</feature>
<dbReference type="GeneID" id="66073033"/>
<comment type="caution">
    <text evidence="7">The sequence shown here is derived from an EMBL/GenBank/DDBJ whole genome shotgun (WGS) entry which is preliminary data.</text>
</comment>
<keyword evidence="3 4" id="KW-0862">Zinc</keyword>
<accession>A0A9P7UXS4</accession>
<dbReference type="GO" id="GO:0031380">
    <property type="term" value="C:nuclear RNA-directed RNA polymerase complex"/>
    <property type="evidence" value="ECO:0007669"/>
    <property type="project" value="TreeGrafter"/>
</dbReference>
<dbReference type="InterPro" id="IPR041679">
    <property type="entry name" value="DNA2/NAM7-like_C"/>
</dbReference>
<feature type="compositionally biased region" description="Low complexity" evidence="5">
    <location>
        <begin position="46"/>
        <end position="57"/>
    </location>
</feature>
<evidence type="ECO:0000256" key="5">
    <source>
        <dbReference type="SAM" id="MobiDB-lite"/>
    </source>
</evidence>
<feature type="region of interest" description="Disordered" evidence="5">
    <location>
        <begin position="955"/>
        <end position="996"/>
    </location>
</feature>
<dbReference type="Proteomes" id="UP001049176">
    <property type="component" value="Chromosome 2"/>
</dbReference>
<dbReference type="Pfam" id="PF13086">
    <property type="entry name" value="AAA_11"/>
    <property type="match status" value="1"/>
</dbReference>
<dbReference type="Pfam" id="PF18044">
    <property type="entry name" value="zf-CCCH_4"/>
    <property type="match status" value="1"/>
</dbReference>
<reference evidence="7" key="1">
    <citation type="journal article" date="2021" name="Genome Biol. Evol.">
        <title>The assembled and annotated genome of the fairy-ring fungus Marasmius oreades.</title>
        <authorList>
            <person name="Hiltunen M."/>
            <person name="Ament-Velasquez S.L."/>
            <person name="Johannesson H."/>
        </authorList>
    </citation>
    <scope>NUCLEOTIDE SEQUENCE</scope>
    <source>
        <strain evidence="7">03SP1</strain>
    </source>
</reference>
<feature type="compositionally biased region" description="Basic residues" evidence="5">
    <location>
        <begin position="973"/>
        <end position="985"/>
    </location>
</feature>
<name>A0A9P7UXS4_9AGAR</name>
<keyword evidence="2 4" id="KW-0863">Zinc-finger</keyword>
<dbReference type="CDD" id="cd18808">
    <property type="entry name" value="SF1_C_Upf1"/>
    <property type="match status" value="1"/>
</dbReference>
<evidence type="ECO:0000313" key="7">
    <source>
        <dbReference type="EMBL" id="KAG7096528.1"/>
    </source>
</evidence>
<dbReference type="GO" id="GO:0031048">
    <property type="term" value="P:regulatory ncRNA-mediated heterochromatin formation"/>
    <property type="evidence" value="ECO:0007669"/>
    <property type="project" value="TreeGrafter"/>
</dbReference>
<evidence type="ECO:0000256" key="2">
    <source>
        <dbReference type="ARBA" id="ARBA00022771"/>
    </source>
</evidence>
<dbReference type="InterPro" id="IPR041367">
    <property type="entry name" value="Znf-CCCH_4"/>
</dbReference>
<evidence type="ECO:0000259" key="6">
    <source>
        <dbReference type="PROSITE" id="PS50103"/>
    </source>
</evidence>
<dbReference type="RefSeq" id="XP_043012998.1">
    <property type="nucleotide sequence ID" value="XM_043148399.1"/>
</dbReference>
<dbReference type="PANTHER" id="PTHR10887">
    <property type="entry name" value="DNA2/NAM7 HELICASE FAMILY"/>
    <property type="match status" value="1"/>
</dbReference>
<dbReference type="SUPFAM" id="SSF90229">
    <property type="entry name" value="CCCH zinc finger"/>
    <property type="match status" value="1"/>
</dbReference>
<keyword evidence="1 4" id="KW-0479">Metal-binding</keyword>
<dbReference type="SMART" id="SM00356">
    <property type="entry name" value="ZnF_C3H1"/>
    <property type="match status" value="2"/>
</dbReference>
<protein>
    <recommendedName>
        <fullName evidence="6">C3H1-type domain-containing protein</fullName>
    </recommendedName>
</protein>
<dbReference type="InterPro" id="IPR003593">
    <property type="entry name" value="AAA+_ATPase"/>
</dbReference>
<dbReference type="Pfam" id="PF13087">
    <property type="entry name" value="AAA_12"/>
    <property type="match status" value="1"/>
</dbReference>
<dbReference type="InterPro" id="IPR041677">
    <property type="entry name" value="DNA2/NAM7_AAA_11"/>
</dbReference>
<evidence type="ECO:0000313" key="8">
    <source>
        <dbReference type="Proteomes" id="UP001049176"/>
    </source>
</evidence>
<feature type="zinc finger region" description="C3H1-type" evidence="4">
    <location>
        <begin position="65"/>
        <end position="93"/>
    </location>
</feature>
<dbReference type="KEGG" id="more:E1B28_003957"/>
<proteinExistence type="predicted"/>
<evidence type="ECO:0000256" key="3">
    <source>
        <dbReference type="ARBA" id="ARBA00022833"/>
    </source>
</evidence>
<feature type="zinc finger region" description="C3H1-type" evidence="4">
    <location>
        <begin position="4"/>
        <end position="31"/>
    </location>
</feature>
<dbReference type="InterPro" id="IPR047187">
    <property type="entry name" value="SF1_C_Upf1"/>
</dbReference>
<evidence type="ECO:0000256" key="1">
    <source>
        <dbReference type="ARBA" id="ARBA00022723"/>
    </source>
</evidence>
<dbReference type="InterPro" id="IPR027417">
    <property type="entry name" value="P-loop_NTPase"/>
</dbReference>
<feature type="domain" description="C3H1-type" evidence="6">
    <location>
        <begin position="4"/>
        <end position="31"/>
    </location>
</feature>
<sequence>MSTPPSREVCRFFEKGNCRNGNSCRFSHDPTSIHRRPRQGTASRDPLLPSTSTLPSPRVRAGNERAPRGTCDFFWSTGQCNRGFDCTFRHAQKPNGTENSQSQVHEDAHPSENLDFCTPEGLAETNGIIHDRQYSFTPAEAHNHIKTFTNPKFAFSPSHRVSQMTQLATILASIDKRNPSWDSETSQSFLEMIVQSTALSRIRELLAAEEVTPRIGMGFQKLSFQRGYFPALQFFTSELILRSTLRHNINALYTALKDSFDNVSDVVAVCVDSMVNARSWKDPTPGLPSPYNSQLSGVVLFSTLSTLLHKFFLCFKRDAVVRPNFVAIVDDLMRWYTTWAEDPSAFGDHLDAGRRQLTLNELQRNIDRLQEIVQREHISIESKRNRPTRTNTLSIADKRQALLTRLEQSYDPPGVLRANGLPRHDNDAENISEIRIVPTRQELLCDIAPYLPVNIFEAPHHCAEGSMERHLDTHFRLLREELIAPIRESLAVLQVDFNTMANWNNRSHTHPYTPTQIEQIIHKNGGLYRTSGYNSVMFQVYTNVEFSPVEAVRRELTVGLIMDAPAGNARNADRKVREEYWKRSKRLAGGSLVCLLIARGGNLFIYPGIILSSGNDIAESAKVSQLQIEVRARFFDPDVELKALRRGNTKTDRSSFTLLIDNNIMFESIRPFLETLQCAEPTSIPFYRYLSQYSELQNLEIYPPKFALSPRFRFNLEGLATNGAYIHPLNATDPLSIQRSRLELQASSYLDRSQCEAMIDVLTREVALIQGPPGTGKSFTGKEILRVLFASKVKPVILIAFTNHALDHMLLSLLDSGITKNFVRLGSRSSDERIAEYTLDKIEQSRQTNSDRSVGKAYREMKLLEKEMASVLRDIQIPDPTWPEVQEFLEIHYSEHLESLLNPPYWIEHLFEPIFGQEEGEWEVIQRNKNRGGDKHLVNTRYGLWKNGYDIQFITPPSGTSDRNKDEDEVGKGKGKQKKKKNLKKQKPEPSPDQFAEHNQRLNDFFAQLGFDTIPPVPAGSRQVPELLMVNNIWTLSSHERQSLARKWEQELRENAYNSHLEKYHSLRDEYEGVCRRYNDVKDESRRRLLSRVDLIGCTTTGAAKLTSLLTTLSPKVVLVEEAGQVLEAHILASLVPSVEHLICIGDPQQLRATLANYNLSMDSDRGRELYKLDRSLMERLADNGLPMSLINVQRRMRPSISHHIRKILYPRLEDHDFVTHYPPVTGTEKDIFFFSHTHSEDAAEESVSKTNKFEVAMVVDLVKYFLQQDVYSAPGDIAVLCAYLGQLQRVRAALRDLKIAVSVDDRDAEQLDKQGMEEEAVVEEVTVARHIRLGTVDVFQGEEAKIVIVSLVRNSGTFAGDNVPIGFLKSSNRINVALSRAKHGLYILGNASNLRQNETWRTIIDEMEAKDQIGYGLPVSCPRHPDQKAFITEPGQLSQRAPLGIAAKTNVFYTLTAPCRGLHIAMRSPNGMRP</sequence>
<dbReference type="SUPFAM" id="SSF52540">
    <property type="entry name" value="P-loop containing nucleoside triphosphate hydrolases"/>
    <property type="match status" value="1"/>
</dbReference>
<dbReference type="Gene3D" id="3.40.50.300">
    <property type="entry name" value="P-loop containing nucleotide triphosphate hydrolases"/>
    <property type="match status" value="3"/>
</dbReference>
<feature type="compositionally biased region" description="Basic and acidic residues" evidence="5">
    <location>
        <begin position="962"/>
        <end position="972"/>
    </location>
</feature>
<dbReference type="InterPro" id="IPR000571">
    <property type="entry name" value="Znf_CCCH"/>
</dbReference>
<dbReference type="SMART" id="SM00382">
    <property type="entry name" value="AAA"/>
    <property type="match status" value="1"/>
</dbReference>